<organism evidence="2 3">
    <name type="scientific">Hypholoma sublateritium (strain FD-334 SS-4)</name>
    <dbReference type="NCBI Taxonomy" id="945553"/>
    <lineage>
        <taxon>Eukaryota</taxon>
        <taxon>Fungi</taxon>
        <taxon>Dikarya</taxon>
        <taxon>Basidiomycota</taxon>
        <taxon>Agaricomycotina</taxon>
        <taxon>Agaricomycetes</taxon>
        <taxon>Agaricomycetidae</taxon>
        <taxon>Agaricales</taxon>
        <taxon>Agaricineae</taxon>
        <taxon>Strophariaceae</taxon>
        <taxon>Hypholoma</taxon>
    </lineage>
</organism>
<dbReference type="Proteomes" id="UP000054270">
    <property type="component" value="Unassembled WGS sequence"/>
</dbReference>
<evidence type="ECO:0008006" key="4">
    <source>
        <dbReference type="Google" id="ProtNLM"/>
    </source>
</evidence>
<feature type="region of interest" description="Disordered" evidence="1">
    <location>
        <begin position="337"/>
        <end position="361"/>
    </location>
</feature>
<gene>
    <name evidence="2" type="ORF">HYPSUDRAFT_160935</name>
</gene>
<feature type="compositionally biased region" description="Low complexity" evidence="1">
    <location>
        <begin position="728"/>
        <end position="748"/>
    </location>
</feature>
<dbReference type="AlphaFoldDB" id="A0A0D2P2Y1"/>
<protein>
    <recommendedName>
        <fullName evidence="4">SAP domain-containing protein</fullName>
    </recommendedName>
</protein>
<feature type="compositionally biased region" description="Pro residues" evidence="1">
    <location>
        <begin position="340"/>
        <end position="357"/>
    </location>
</feature>
<evidence type="ECO:0000256" key="1">
    <source>
        <dbReference type="SAM" id="MobiDB-lite"/>
    </source>
</evidence>
<feature type="region of interest" description="Disordered" evidence="1">
    <location>
        <begin position="466"/>
        <end position="621"/>
    </location>
</feature>
<feature type="compositionally biased region" description="Acidic residues" evidence="1">
    <location>
        <begin position="523"/>
        <end position="534"/>
    </location>
</feature>
<keyword evidence="3" id="KW-1185">Reference proteome</keyword>
<dbReference type="OrthoDB" id="5964929at2759"/>
<proteinExistence type="predicted"/>
<feature type="compositionally biased region" description="Low complexity" evidence="1">
    <location>
        <begin position="960"/>
        <end position="973"/>
    </location>
</feature>
<feature type="compositionally biased region" description="Basic and acidic residues" evidence="1">
    <location>
        <begin position="535"/>
        <end position="544"/>
    </location>
</feature>
<feature type="region of interest" description="Disordered" evidence="1">
    <location>
        <begin position="52"/>
        <end position="83"/>
    </location>
</feature>
<reference evidence="3" key="1">
    <citation type="submission" date="2014-04" db="EMBL/GenBank/DDBJ databases">
        <title>Evolutionary Origins and Diversification of the Mycorrhizal Mutualists.</title>
        <authorList>
            <consortium name="DOE Joint Genome Institute"/>
            <consortium name="Mycorrhizal Genomics Consortium"/>
            <person name="Kohler A."/>
            <person name="Kuo A."/>
            <person name="Nagy L.G."/>
            <person name="Floudas D."/>
            <person name="Copeland A."/>
            <person name="Barry K.W."/>
            <person name="Cichocki N."/>
            <person name="Veneault-Fourrey C."/>
            <person name="LaButti K."/>
            <person name="Lindquist E.A."/>
            <person name="Lipzen A."/>
            <person name="Lundell T."/>
            <person name="Morin E."/>
            <person name="Murat C."/>
            <person name="Riley R."/>
            <person name="Ohm R."/>
            <person name="Sun H."/>
            <person name="Tunlid A."/>
            <person name="Henrissat B."/>
            <person name="Grigoriev I.V."/>
            <person name="Hibbett D.S."/>
            <person name="Martin F."/>
        </authorList>
    </citation>
    <scope>NUCLEOTIDE SEQUENCE [LARGE SCALE GENOMIC DNA]</scope>
    <source>
        <strain evidence="3">FD-334 SS-4</strain>
    </source>
</reference>
<feature type="compositionally biased region" description="Polar residues" evidence="1">
    <location>
        <begin position="115"/>
        <end position="127"/>
    </location>
</feature>
<feature type="compositionally biased region" description="Gly residues" evidence="1">
    <location>
        <begin position="995"/>
        <end position="1010"/>
    </location>
</feature>
<feature type="compositionally biased region" description="Polar residues" evidence="1">
    <location>
        <begin position="913"/>
        <end position="924"/>
    </location>
</feature>
<feature type="compositionally biased region" description="Low complexity" evidence="1">
    <location>
        <begin position="671"/>
        <end position="687"/>
    </location>
</feature>
<evidence type="ECO:0000313" key="2">
    <source>
        <dbReference type="EMBL" id="KJA25274.1"/>
    </source>
</evidence>
<accession>A0A0D2P2Y1</accession>
<feature type="region of interest" description="Disordered" evidence="1">
    <location>
        <begin position="302"/>
        <end position="321"/>
    </location>
</feature>
<feature type="compositionally biased region" description="Polar residues" evidence="1">
    <location>
        <begin position="754"/>
        <end position="782"/>
    </location>
</feature>
<dbReference type="EMBL" id="KN817532">
    <property type="protein sequence ID" value="KJA25274.1"/>
    <property type="molecule type" value="Genomic_DNA"/>
</dbReference>
<feature type="region of interest" description="Disordered" evidence="1">
    <location>
        <begin position="108"/>
        <end position="141"/>
    </location>
</feature>
<evidence type="ECO:0000313" key="3">
    <source>
        <dbReference type="Proteomes" id="UP000054270"/>
    </source>
</evidence>
<sequence>MSTTTEILFNSPALHSLKRDQLVKLCKIHSIKASGKNVDLIQKLRRHAKTLPKDSPLSIAARSESAGPIPVEAHTPETDAEEEIKDDASYRTTLPRQSEQWEMVMDSIEEEEEGSSQGTMSSQRTLNGGTGEFGVGSSKATSVGSSIKALATTFGLKRGNSKASTASSKYSAALPPQENDELALKSTPYSSLPEATDMPQTDHFTLESNRMSVDGDTEVPLPGHALRPGLPAPANARLSMGFGLGAPATPTRQAQPTTTIRLVANQNLLSGQSMDFSYGAGDGGTPQLKPFKTTFDISFGSPAPSRAGGGFGGTSIWPPRDDDMGMKGIYPTLTFDDLPPSMPASPAPGPSALPSPGPFTFGSPLPKDRVSDAQFRSAAASVLEEMNQRLREDGVDGIGLDIIAKLHPGASPGPARDIKPLPAAKRAGGAGVITDKFEKAHSQEFDRMQGIDETVRRRAARVAEANDDGEKVVVGKKRKSNALERDGNAGPRRPSAVAGRASATRVISNGRRAKLTIPGGFGMDDDDDEEEEEDRAGKRVRMDPEAVATLEEQQKLDEAHLRRHEELEKEKEVIRKKLEANRARRRSSAAHGGAGPRKSLGRPRPSVLQKPKPKPSRFGFLSSAKSLVQNVWNRGKAADLVASSIPKPTPTAKSESVKEKEKMGPPSLGLAKKSTAAPARATAIIATGSKNPSGNAAVPSGKGSIASSSARSRSPLPNFNTASSSRNSILSTGTTRTSRSSFLSGTSSHAGTAVSKSSRPSTANVSSVGTRMSSRLSATDTVGSMGAKKLAGATSVGSRKSTVGSASRLSVASRLFAPTASSLAKAHRTSTAPSSAGAVPAPQGQARYQSPGPALGLITNNPAIASPRPPSTPHGTFSPRPGGIFSTPLTFGMQSGIPTPAKKRPTPAEERSGSAQAPTMSSTRLAPARSLNGRKPRISRSKVIARLASQREAGSTARIASGSSVASGRSGLAPRASGGGKTRSSLGAKAARASYGGGARGRTSAGGAGGIALSAKKRARQSEYARRRSRVGPLNSEAGEGLSGGAE</sequence>
<feature type="compositionally biased region" description="Low complexity" evidence="1">
    <location>
        <begin position="700"/>
        <end position="714"/>
    </location>
</feature>
<feature type="compositionally biased region" description="Polar residues" evidence="1">
    <location>
        <begin position="887"/>
        <end position="897"/>
    </location>
</feature>
<feature type="compositionally biased region" description="Polar residues" evidence="1">
    <location>
        <begin position="715"/>
        <end position="727"/>
    </location>
</feature>
<dbReference type="OMA" id="ARQSEYM"/>
<name>A0A0D2P2Y1_HYPSF</name>
<feature type="compositionally biased region" description="Low complexity" evidence="1">
    <location>
        <begin position="161"/>
        <end position="173"/>
    </location>
</feature>
<feature type="region of interest" description="Disordered" evidence="1">
    <location>
        <begin position="638"/>
        <end position="1047"/>
    </location>
</feature>
<feature type="compositionally biased region" description="Basic and acidic residues" evidence="1">
    <location>
        <begin position="552"/>
        <end position="582"/>
    </location>
</feature>
<feature type="region of interest" description="Disordered" evidence="1">
    <location>
        <begin position="157"/>
        <end position="180"/>
    </location>
</feature>
<dbReference type="STRING" id="945553.A0A0D2P2Y1"/>
<feature type="compositionally biased region" description="Polar residues" evidence="1">
    <location>
        <begin position="795"/>
        <end position="810"/>
    </location>
</feature>